<dbReference type="KEGG" id="nvi:116738684"/>
<dbReference type="InParanoid" id="A0A7M7R5U7"/>
<reference evidence="2" key="1">
    <citation type="submission" date="2021-01" db="UniProtKB">
        <authorList>
            <consortium name="EnsemblMetazoa"/>
        </authorList>
    </citation>
    <scope>IDENTIFICATION</scope>
</reference>
<dbReference type="EnsemblMetazoa" id="XM_032602080">
    <property type="protein sequence ID" value="XP_032457971"/>
    <property type="gene ID" value="LOC116738684"/>
</dbReference>
<protein>
    <submittedName>
        <fullName evidence="2">Uncharacterized protein</fullName>
    </submittedName>
</protein>
<dbReference type="Proteomes" id="UP000002358">
    <property type="component" value="Chromosome 1"/>
</dbReference>
<name>A0A7M7R5U7_NASVI</name>
<dbReference type="AlphaFoldDB" id="A0A7M7R5U7"/>
<dbReference type="GeneID" id="116738684"/>
<feature type="region of interest" description="Disordered" evidence="1">
    <location>
        <begin position="114"/>
        <end position="134"/>
    </location>
</feature>
<keyword evidence="3" id="KW-1185">Reference proteome</keyword>
<evidence type="ECO:0000313" key="2">
    <source>
        <dbReference type="EnsemblMetazoa" id="XP_032457971"/>
    </source>
</evidence>
<evidence type="ECO:0000256" key="1">
    <source>
        <dbReference type="SAM" id="MobiDB-lite"/>
    </source>
</evidence>
<evidence type="ECO:0000313" key="3">
    <source>
        <dbReference type="Proteomes" id="UP000002358"/>
    </source>
</evidence>
<dbReference type="RefSeq" id="XP_032457971.1">
    <property type="nucleotide sequence ID" value="XM_032602080.1"/>
</dbReference>
<proteinExistence type="predicted"/>
<sequence>MERKFFLPVRSLYRVFGAFTTLQEIQKSARSQEKTRFVALKDLFLSPEIHIKGPILLPSSDLKTEFWKFSNESIHYESGNLDEVARRLEFSDADTTIESIANFEDSPRFKSKLKAESSMKKKSKLHRNGEFIDA</sequence>
<organism evidence="2 3">
    <name type="scientific">Nasonia vitripennis</name>
    <name type="common">Parasitic wasp</name>
    <dbReference type="NCBI Taxonomy" id="7425"/>
    <lineage>
        <taxon>Eukaryota</taxon>
        <taxon>Metazoa</taxon>
        <taxon>Ecdysozoa</taxon>
        <taxon>Arthropoda</taxon>
        <taxon>Hexapoda</taxon>
        <taxon>Insecta</taxon>
        <taxon>Pterygota</taxon>
        <taxon>Neoptera</taxon>
        <taxon>Endopterygota</taxon>
        <taxon>Hymenoptera</taxon>
        <taxon>Apocrita</taxon>
        <taxon>Proctotrupomorpha</taxon>
        <taxon>Chalcidoidea</taxon>
        <taxon>Pteromalidae</taxon>
        <taxon>Pteromalinae</taxon>
        <taxon>Nasonia</taxon>
    </lineage>
</organism>
<accession>A0A7M7R5U7</accession>